<dbReference type="Gene3D" id="1.20.1050.60">
    <property type="entry name" value="alpha-1,2-mannosidase"/>
    <property type="match status" value="1"/>
</dbReference>
<evidence type="ECO:0000313" key="4">
    <source>
        <dbReference type="EMBL" id="ANB14763.1"/>
    </source>
</evidence>
<gene>
    <name evidence="4" type="ORF">AWJ20_2370</name>
</gene>
<dbReference type="FunFam" id="1.20.1610.10:FF:000003">
    <property type="entry name" value="Glycoside hydrolase family 92 protein"/>
    <property type="match status" value="1"/>
</dbReference>
<protein>
    <recommendedName>
        <fullName evidence="6">Glycoside hydrolase family 92 protein</fullName>
    </recommendedName>
</protein>
<sequence>MKLSTSALLASSIVSANGASLSLLNDLLDIVPILSPGPSSTSTDPNQYVNLFLGADGGGHVFPGPTLPFGMVKMGIDVINSAAGDAYSGYAPDGQVDGISMMHESGTGGAPEYGVVAQLPLTGNVNLAIDNSQPRPDNASIGYYQIFLQNGVEVEFAPTAHAGIYHYTFPADQAANVVVNITHHLRAPSRPYWTQYFTGGNVAVSSDLSQYTGESTFKGGWGEQGDWSIYFCGQFDTPAKSVSSFVGQASSSSLTASSSSQDQAAGVIFTFPDGATDVNSRVGISFLSTDQACANLAAEINHYDVQTTTSQALDAWQSEVFDKVTADTSNSTIATMLYSSLYATHLLPSNRTGENPLWTSSEPYYDDWFTIWDIFRCLTPLYNIMNPDHASGMVRGLIDTYKNNGYMPDARSANQNGRTQGGSNADIVLADAYIKNIGQGEINWNDGYSAMVKDAEVQPPNNNDPFAPDSSTKEGRGALPDWLKYGYITRNYTRSVTRTMEYAMDDFGLSVVAQGLGKTADYQKYLNRSANWRNIWNPEASAKGYSYKGFIQPRNSDGTFNNTNYDPMSCGGCYWGDDEYEGKPVEYGFAVPHDIATLVEYAGGDQTFIKRLDDMFGVYGGAVLGDIGNEPSFLTPFLYNFVNAQYKTVETTRYLINNHFNSGNSGLPGNSDA</sequence>
<dbReference type="OrthoDB" id="449263at2759"/>
<accession>A0A167F331</accession>
<organism evidence="4 5">
    <name type="scientific">Sugiyamaella lignohabitans</name>
    <dbReference type="NCBI Taxonomy" id="796027"/>
    <lineage>
        <taxon>Eukaryota</taxon>
        <taxon>Fungi</taxon>
        <taxon>Dikarya</taxon>
        <taxon>Ascomycota</taxon>
        <taxon>Saccharomycotina</taxon>
        <taxon>Dipodascomycetes</taxon>
        <taxon>Dipodascales</taxon>
        <taxon>Trichomonascaceae</taxon>
        <taxon>Sugiyamaella</taxon>
    </lineage>
</organism>
<dbReference type="InterPro" id="IPR008928">
    <property type="entry name" value="6-hairpin_glycosidase_sf"/>
</dbReference>
<dbReference type="SUPFAM" id="SSF48208">
    <property type="entry name" value="Six-hairpin glycosidases"/>
    <property type="match status" value="1"/>
</dbReference>
<dbReference type="EMBL" id="CP014503">
    <property type="protein sequence ID" value="ANB14763.1"/>
    <property type="molecule type" value="Genomic_DNA"/>
</dbReference>
<dbReference type="KEGG" id="slb:AWJ20_2370"/>
<dbReference type="Gene3D" id="1.20.1610.10">
    <property type="entry name" value="alpha-1,2-mannosidases domains"/>
    <property type="match status" value="1"/>
</dbReference>
<dbReference type="InterPro" id="IPR012939">
    <property type="entry name" value="Glyco_hydro_92"/>
</dbReference>
<dbReference type="InterPro" id="IPR050883">
    <property type="entry name" value="PNGase"/>
</dbReference>
<feature type="domain" description="Glycosyl hydrolase family 92 N-terminal" evidence="3">
    <location>
        <begin position="48"/>
        <end position="285"/>
    </location>
</feature>
<dbReference type="PANTHER" id="PTHR12143:SF38">
    <property type="entry name" value="ALPHA-1,2-MANNOSIDASE FAMILY PROTEIN (AFU_ORTHOLOGUE AFUA_5G10520)"/>
    <property type="match status" value="1"/>
</dbReference>
<dbReference type="GO" id="GO:0005829">
    <property type="term" value="C:cytosol"/>
    <property type="evidence" value="ECO:0007669"/>
    <property type="project" value="TreeGrafter"/>
</dbReference>
<proteinExistence type="predicted"/>
<dbReference type="Pfam" id="PF17678">
    <property type="entry name" value="Glyco_hydro_92N"/>
    <property type="match status" value="1"/>
</dbReference>
<dbReference type="GO" id="GO:0000224">
    <property type="term" value="F:peptide-N4-(N-acetyl-beta-glucosaminyl)asparagine amidase activity"/>
    <property type="evidence" value="ECO:0007669"/>
    <property type="project" value="TreeGrafter"/>
</dbReference>
<dbReference type="NCBIfam" id="TIGR01180">
    <property type="entry name" value="aman2_put"/>
    <property type="match status" value="1"/>
</dbReference>
<dbReference type="GO" id="GO:0030246">
    <property type="term" value="F:carbohydrate binding"/>
    <property type="evidence" value="ECO:0007669"/>
    <property type="project" value="InterPro"/>
</dbReference>
<feature type="chain" id="PRO_5007886114" description="Glycoside hydrolase family 92 protein" evidence="1">
    <location>
        <begin position="19"/>
        <end position="673"/>
    </location>
</feature>
<dbReference type="InterPro" id="IPR014718">
    <property type="entry name" value="GH-type_carb-bd"/>
</dbReference>
<dbReference type="Proteomes" id="UP000189580">
    <property type="component" value="Chromosome b"/>
</dbReference>
<dbReference type="GO" id="GO:0005975">
    <property type="term" value="P:carbohydrate metabolic process"/>
    <property type="evidence" value="ECO:0007669"/>
    <property type="project" value="InterPro"/>
</dbReference>
<dbReference type="GeneID" id="30034274"/>
<reference evidence="4 5" key="1">
    <citation type="submission" date="2016-02" db="EMBL/GenBank/DDBJ databases">
        <title>Complete genome sequence and transcriptome regulation of the pentose utilising yeast Sugiyamaella lignohabitans.</title>
        <authorList>
            <person name="Bellasio M."/>
            <person name="Peymann A."/>
            <person name="Valli M."/>
            <person name="Sipitzky M."/>
            <person name="Graf A."/>
            <person name="Sauer M."/>
            <person name="Marx H."/>
            <person name="Mattanovich D."/>
        </authorList>
    </citation>
    <scope>NUCLEOTIDE SEQUENCE [LARGE SCALE GENOMIC DNA]</scope>
    <source>
        <strain evidence="4 5">CBS 10342</strain>
    </source>
</reference>
<name>A0A167F331_9ASCO</name>
<dbReference type="Pfam" id="PF07971">
    <property type="entry name" value="Glyco_hydro_92"/>
    <property type="match status" value="1"/>
</dbReference>
<dbReference type="PANTHER" id="PTHR12143">
    <property type="entry name" value="PEPTIDE N-GLYCANASE PNGASE -RELATED"/>
    <property type="match status" value="1"/>
</dbReference>
<evidence type="ECO:0000259" key="3">
    <source>
        <dbReference type="Pfam" id="PF17678"/>
    </source>
</evidence>
<keyword evidence="5" id="KW-1185">Reference proteome</keyword>
<dbReference type="Gene3D" id="2.70.98.10">
    <property type="match status" value="1"/>
</dbReference>
<keyword evidence="1" id="KW-0732">Signal</keyword>
<dbReference type="FunFam" id="1.20.1050.60:FF:000002">
    <property type="entry name" value="Glycosyl hydrolase family 92"/>
    <property type="match status" value="1"/>
</dbReference>
<evidence type="ECO:0008006" key="6">
    <source>
        <dbReference type="Google" id="ProtNLM"/>
    </source>
</evidence>
<dbReference type="InterPro" id="IPR041371">
    <property type="entry name" value="GH92_N"/>
</dbReference>
<dbReference type="RefSeq" id="XP_018737240.1">
    <property type="nucleotide sequence ID" value="XM_018879311.1"/>
</dbReference>
<dbReference type="GO" id="GO:0005634">
    <property type="term" value="C:nucleus"/>
    <property type="evidence" value="ECO:0007669"/>
    <property type="project" value="TreeGrafter"/>
</dbReference>
<evidence type="ECO:0000256" key="1">
    <source>
        <dbReference type="SAM" id="SignalP"/>
    </source>
</evidence>
<feature type="domain" description="Glycosyl hydrolase family 92" evidence="2">
    <location>
        <begin position="291"/>
        <end position="673"/>
    </location>
</feature>
<dbReference type="InterPro" id="IPR005887">
    <property type="entry name" value="GH92_a_mannosidase_put"/>
</dbReference>
<evidence type="ECO:0000259" key="2">
    <source>
        <dbReference type="Pfam" id="PF07971"/>
    </source>
</evidence>
<feature type="signal peptide" evidence="1">
    <location>
        <begin position="1"/>
        <end position="18"/>
    </location>
</feature>
<dbReference type="AlphaFoldDB" id="A0A167F331"/>
<evidence type="ECO:0000313" key="5">
    <source>
        <dbReference type="Proteomes" id="UP000189580"/>
    </source>
</evidence>
<dbReference type="GO" id="GO:0006516">
    <property type="term" value="P:glycoprotein catabolic process"/>
    <property type="evidence" value="ECO:0007669"/>
    <property type="project" value="TreeGrafter"/>
</dbReference>